<dbReference type="EMBL" id="MASW01000006">
    <property type="protein sequence ID" value="PXY20855.1"/>
    <property type="molecule type" value="Genomic_DNA"/>
</dbReference>
<dbReference type="SUPFAM" id="SSF88659">
    <property type="entry name" value="Sigma3 and sigma4 domains of RNA polymerase sigma factors"/>
    <property type="match status" value="1"/>
</dbReference>
<comment type="caution">
    <text evidence="1">The sequence shown here is derived from an EMBL/GenBank/DDBJ whole genome shotgun (WGS) entry which is preliminary data.</text>
</comment>
<dbReference type="GO" id="GO:0003700">
    <property type="term" value="F:DNA-binding transcription factor activity"/>
    <property type="evidence" value="ECO:0007669"/>
    <property type="project" value="InterPro"/>
</dbReference>
<dbReference type="GO" id="GO:0006352">
    <property type="term" value="P:DNA-templated transcription initiation"/>
    <property type="evidence" value="ECO:0007669"/>
    <property type="project" value="InterPro"/>
</dbReference>
<dbReference type="RefSeq" id="WP_112283978.1">
    <property type="nucleotide sequence ID" value="NZ_MASW01000006.1"/>
</dbReference>
<evidence type="ECO:0000313" key="1">
    <source>
        <dbReference type="EMBL" id="PXY20855.1"/>
    </source>
</evidence>
<organism evidence="1 2">
    <name type="scientific">Prauserella muralis</name>
    <dbReference type="NCBI Taxonomy" id="588067"/>
    <lineage>
        <taxon>Bacteria</taxon>
        <taxon>Bacillati</taxon>
        <taxon>Actinomycetota</taxon>
        <taxon>Actinomycetes</taxon>
        <taxon>Pseudonocardiales</taxon>
        <taxon>Pseudonocardiaceae</taxon>
        <taxon>Prauserella</taxon>
    </lineage>
</organism>
<dbReference type="Gene3D" id="1.10.10.10">
    <property type="entry name" value="Winged helix-like DNA-binding domain superfamily/Winged helix DNA-binding domain"/>
    <property type="match status" value="1"/>
</dbReference>
<name>A0A2V4AKQ4_9PSEU</name>
<dbReference type="InterPro" id="IPR013324">
    <property type="entry name" value="RNA_pol_sigma_r3/r4-like"/>
</dbReference>
<accession>A0A2V4AKQ4</accession>
<dbReference type="InterPro" id="IPR036388">
    <property type="entry name" value="WH-like_DNA-bd_sf"/>
</dbReference>
<proteinExistence type="predicted"/>
<dbReference type="Gene3D" id="1.10.1740.10">
    <property type="match status" value="1"/>
</dbReference>
<sequence>MTVDAAAPAPVRTDAALAVAALEGDAVAALELFSRFGGLVHKLAARFGTQHTYDYDDARQDCFLALLEAADDVRHDGREFGLAFNNRATQNLKRESSAARPGLTLPFHTFQRVYNAVRRFDYNLPAARDYLANEAPLGERVDPNTFTDVWFAAFGVTLEWNDSAALDGEGATVAETVADRTAETRLRSVEDLDAAEQLLGTLSPQWREVLERTYGLGGYEPQDATVIAAAMGMHRAAIRKIRSKALARLQISSDLPAHYTPTERGRTPLRSTVHQAESRRPSRRDFPVTTRRIER</sequence>
<reference evidence="1 2" key="1">
    <citation type="submission" date="2016-07" db="EMBL/GenBank/DDBJ databases">
        <title>Draft genome sequence of Prauserella muralis DSM 45305, isolated from a mould-covered wall in an indoor environment.</title>
        <authorList>
            <person name="Ruckert C."/>
            <person name="Albersmeier A."/>
            <person name="Jiang C.-L."/>
            <person name="Jiang Y."/>
            <person name="Kalinowski J."/>
            <person name="Schneider O."/>
            <person name="Winkler A."/>
            <person name="Zotchev S.B."/>
        </authorList>
    </citation>
    <scope>NUCLEOTIDE SEQUENCE [LARGE SCALE GENOMIC DNA]</scope>
    <source>
        <strain evidence="1 2">DSM 45305</strain>
    </source>
</reference>
<dbReference type="AlphaFoldDB" id="A0A2V4AKQ4"/>
<keyword evidence="2" id="KW-1185">Reference proteome</keyword>
<dbReference type="InterPro" id="IPR013325">
    <property type="entry name" value="RNA_pol_sigma_r2"/>
</dbReference>
<evidence type="ECO:0000313" key="2">
    <source>
        <dbReference type="Proteomes" id="UP000249915"/>
    </source>
</evidence>
<protein>
    <submittedName>
        <fullName evidence="1">Uncharacterized protein</fullName>
    </submittedName>
</protein>
<gene>
    <name evidence="1" type="ORF">BAY60_25460</name>
</gene>
<dbReference type="Proteomes" id="UP000249915">
    <property type="component" value="Unassembled WGS sequence"/>
</dbReference>
<dbReference type="SUPFAM" id="SSF88946">
    <property type="entry name" value="Sigma2 domain of RNA polymerase sigma factors"/>
    <property type="match status" value="1"/>
</dbReference>